<sequence>MRDHHSPRSPERSRHKTRAQGIIILQDPLNVAPDPDVEPGAIDVQDLDKPNMDEVAPAQKGGHVKLPVEVIDLPGNSTDSDGEGVSLVAAEAVVRELTGGAEQDAIAVC</sequence>
<dbReference type="AlphaFoldDB" id="A0A5P1FHU7"/>
<evidence type="ECO:0000313" key="1">
    <source>
        <dbReference type="EMBL" id="ONK77293.1"/>
    </source>
</evidence>
<gene>
    <name evidence="1" type="ORF">A4U43_C02F5050</name>
</gene>
<proteinExistence type="predicted"/>
<dbReference type="Proteomes" id="UP000243459">
    <property type="component" value="Chromosome 2"/>
</dbReference>
<protein>
    <submittedName>
        <fullName evidence="1">Uncharacterized protein</fullName>
    </submittedName>
</protein>
<dbReference type="Gramene" id="ONK77293">
    <property type="protein sequence ID" value="ONK77293"/>
    <property type="gene ID" value="A4U43_C02F5050"/>
</dbReference>
<organism evidence="1 2">
    <name type="scientific">Asparagus officinalis</name>
    <name type="common">Garden asparagus</name>
    <dbReference type="NCBI Taxonomy" id="4686"/>
    <lineage>
        <taxon>Eukaryota</taxon>
        <taxon>Viridiplantae</taxon>
        <taxon>Streptophyta</taxon>
        <taxon>Embryophyta</taxon>
        <taxon>Tracheophyta</taxon>
        <taxon>Spermatophyta</taxon>
        <taxon>Magnoliopsida</taxon>
        <taxon>Liliopsida</taxon>
        <taxon>Asparagales</taxon>
        <taxon>Asparagaceae</taxon>
        <taxon>Asparagoideae</taxon>
        <taxon>Asparagus</taxon>
    </lineage>
</organism>
<accession>A0A5P1FHU7</accession>
<evidence type="ECO:0000313" key="2">
    <source>
        <dbReference type="Proteomes" id="UP000243459"/>
    </source>
</evidence>
<name>A0A5P1FHU7_ASPOF</name>
<reference evidence="2" key="1">
    <citation type="journal article" date="2017" name="Nat. Commun.">
        <title>The asparagus genome sheds light on the origin and evolution of a young Y chromosome.</title>
        <authorList>
            <person name="Harkess A."/>
            <person name="Zhou J."/>
            <person name="Xu C."/>
            <person name="Bowers J.E."/>
            <person name="Van der Hulst R."/>
            <person name="Ayyampalayam S."/>
            <person name="Mercati F."/>
            <person name="Riccardi P."/>
            <person name="McKain M.R."/>
            <person name="Kakrana A."/>
            <person name="Tang H."/>
            <person name="Ray J."/>
            <person name="Groenendijk J."/>
            <person name="Arikit S."/>
            <person name="Mathioni S.M."/>
            <person name="Nakano M."/>
            <person name="Shan H."/>
            <person name="Telgmann-Rauber A."/>
            <person name="Kanno A."/>
            <person name="Yue Z."/>
            <person name="Chen H."/>
            <person name="Li W."/>
            <person name="Chen Y."/>
            <person name="Xu X."/>
            <person name="Zhang Y."/>
            <person name="Luo S."/>
            <person name="Chen H."/>
            <person name="Gao J."/>
            <person name="Mao Z."/>
            <person name="Pires J.C."/>
            <person name="Luo M."/>
            <person name="Kudrna D."/>
            <person name="Wing R.A."/>
            <person name="Meyers B.C."/>
            <person name="Yi K."/>
            <person name="Kong H."/>
            <person name="Lavrijsen P."/>
            <person name="Sunseri F."/>
            <person name="Falavigna A."/>
            <person name="Ye Y."/>
            <person name="Leebens-Mack J.H."/>
            <person name="Chen G."/>
        </authorList>
    </citation>
    <scope>NUCLEOTIDE SEQUENCE [LARGE SCALE GENOMIC DNA]</scope>
    <source>
        <strain evidence="2">cv. DH0086</strain>
    </source>
</reference>
<keyword evidence="2" id="KW-1185">Reference proteome</keyword>
<dbReference type="EMBL" id="CM007382">
    <property type="protein sequence ID" value="ONK77293.1"/>
    <property type="molecule type" value="Genomic_DNA"/>
</dbReference>